<evidence type="ECO:0000313" key="3">
    <source>
        <dbReference type="Proteomes" id="UP000238296"/>
    </source>
</evidence>
<protein>
    <recommendedName>
        <fullName evidence="1">Peptidase S1 domain-containing protein</fullName>
    </recommendedName>
</protein>
<comment type="caution">
    <text evidence="2">The sequence shown here is derived from an EMBL/GenBank/DDBJ whole genome shotgun (WGS) entry which is preliminary data.</text>
</comment>
<dbReference type="InterPro" id="IPR001254">
    <property type="entry name" value="Trypsin_dom"/>
</dbReference>
<dbReference type="InterPro" id="IPR043504">
    <property type="entry name" value="Peptidase_S1_PA_chymotrypsin"/>
</dbReference>
<dbReference type="GO" id="GO:0004252">
    <property type="term" value="F:serine-type endopeptidase activity"/>
    <property type="evidence" value="ECO:0007669"/>
    <property type="project" value="InterPro"/>
</dbReference>
<dbReference type="Pfam" id="PF00089">
    <property type="entry name" value="Trypsin"/>
    <property type="match status" value="1"/>
</dbReference>
<dbReference type="GO" id="GO:0006508">
    <property type="term" value="P:proteolysis"/>
    <property type="evidence" value="ECO:0007669"/>
    <property type="project" value="InterPro"/>
</dbReference>
<dbReference type="InterPro" id="IPR009003">
    <property type="entry name" value="Peptidase_S1_PA"/>
</dbReference>
<dbReference type="Proteomes" id="UP000238296">
    <property type="component" value="Unassembled WGS sequence"/>
</dbReference>
<dbReference type="SUPFAM" id="SSF50494">
    <property type="entry name" value="Trypsin-like serine proteases"/>
    <property type="match status" value="1"/>
</dbReference>
<organism evidence="2 3">
    <name type="scientific">Mycobacterium talmoniae</name>
    <dbReference type="NCBI Taxonomy" id="1858794"/>
    <lineage>
        <taxon>Bacteria</taxon>
        <taxon>Bacillati</taxon>
        <taxon>Actinomycetota</taxon>
        <taxon>Actinomycetes</taxon>
        <taxon>Mycobacteriales</taxon>
        <taxon>Mycobacteriaceae</taxon>
        <taxon>Mycobacterium</taxon>
    </lineage>
</organism>
<reference evidence="2 3" key="1">
    <citation type="journal article" date="2017" name="Int. J. Syst. Evol. Microbiol.">
        <title>Mycobacterium talmoniae sp. nov., a slowly growing mycobacterium isolated from human respiratory samples.</title>
        <authorList>
            <person name="Davidson R.M."/>
            <person name="DeGroote M.A."/>
            <person name="Marola J.L."/>
            <person name="Buss S."/>
            <person name="Jones V."/>
            <person name="McNeil M.R."/>
            <person name="Freifeld A.G."/>
            <person name="Elaine Epperson L."/>
            <person name="Hasan N.A."/>
            <person name="Jackson M."/>
            <person name="Iwen P.C."/>
            <person name="Salfinger M."/>
            <person name="Strong M."/>
        </authorList>
    </citation>
    <scope>NUCLEOTIDE SEQUENCE [LARGE SCALE GENOMIC DNA]</scope>
    <source>
        <strain evidence="2 3">ATCC BAA-2683</strain>
    </source>
</reference>
<sequence length="187" mass="19944">MLIFQDTHRCTLGYTASNAHGDRLAVTAGHCGRPGEPVYDKSRQKIGHYIAVQPDDLRHRNYGYSLIRIHSGIRLSPWITPTFAIERQATPHTGDYVCAFGTTSGMKCSTVTNTSPAAGTLDGSLTAGGDSGGPVIRMKDHALVGIIIAHNPERAQTQFEPITNITARTAHAAAAGQAFAPIVHTDA</sequence>
<dbReference type="AlphaFoldDB" id="A0A2S8BF65"/>
<evidence type="ECO:0000259" key="1">
    <source>
        <dbReference type="Pfam" id="PF00089"/>
    </source>
</evidence>
<name>A0A2S8BF65_9MYCO</name>
<accession>A0A2S8BF65</accession>
<dbReference type="CDD" id="cd21112">
    <property type="entry name" value="alphaLP-like"/>
    <property type="match status" value="1"/>
</dbReference>
<dbReference type="Gene3D" id="2.40.10.10">
    <property type="entry name" value="Trypsin-like serine proteases"/>
    <property type="match status" value="2"/>
</dbReference>
<evidence type="ECO:0000313" key="2">
    <source>
        <dbReference type="EMBL" id="PQM45265.1"/>
    </source>
</evidence>
<dbReference type="EMBL" id="PPEA01000657">
    <property type="protein sequence ID" value="PQM45265.1"/>
    <property type="molecule type" value="Genomic_DNA"/>
</dbReference>
<proteinExistence type="predicted"/>
<gene>
    <name evidence="2" type="ORF">C1Y40_04589</name>
</gene>
<feature type="domain" description="Peptidase S1" evidence="1">
    <location>
        <begin position="24"/>
        <end position="155"/>
    </location>
</feature>